<evidence type="ECO:0000313" key="2">
    <source>
        <dbReference type="EMBL" id="THA18079.1"/>
    </source>
</evidence>
<gene>
    <name evidence="2" type="ORF">D3M76_00155</name>
</gene>
<accession>A0A4S2PQG1</accession>
<keyword evidence="1" id="KW-0472">Membrane</keyword>
<sequence>MKDIKFRAMRAAGIACFTVLVIIGVWVFTTPSDEIVNILTLVGQQVGGGTTYGTFLLSALPPFTGFLVYHIWKWVIK</sequence>
<dbReference type="RefSeq" id="WP_136125531.1">
    <property type="nucleotide sequence ID" value="NZ_CAJUGY010000015.1"/>
</dbReference>
<keyword evidence="1" id="KW-0812">Transmembrane</keyword>
<evidence type="ECO:0000256" key="1">
    <source>
        <dbReference type="SAM" id="Phobius"/>
    </source>
</evidence>
<keyword evidence="1" id="KW-1133">Transmembrane helix</keyword>
<comment type="caution">
    <text evidence="2">The sequence shown here is derived from an EMBL/GenBank/DDBJ whole genome shotgun (WGS) entry which is preliminary data.</text>
</comment>
<dbReference type="AlphaFoldDB" id="A0A4S2PQG1"/>
<protein>
    <submittedName>
        <fullName evidence="2">Uncharacterized protein</fullName>
    </submittedName>
</protein>
<dbReference type="EMBL" id="QXNG01000001">
    <property type="protein sequence ID" value="THA18079.1"/>
    <property type="molecule type" value="Genomic_DNA"/>
</dbReference>
<reference evidence="2 3" key="1">
    <citation type="journal article" date="2019" name="Vet. Microbiol.">
        <title>Development of multi locus sequence typing (MLST) of Rodentibacter pneumotropicus.</title>
        <authorList>
            <person name="Adhikary S."/>
            <person name="Bisgaard M."/>
            <person name="Boot R."/>
            <person name="Benga L."/>
            <person name="Nicklas W."/>
            <person name="Christensen H."/>
        </authorList>
    </citation>
    <scope>NUCLEOTIDE SEQUENCE [LARGE SCALE GENOMIC DNA]</scope>
    <source>
        <strain evidence="2 3">1596_07</strain>
    </source>
</reference>
<proteinExistence type="predicted"/>
<name>A0A4S2PQG1_9PAST</name>
<evidence type="ECO:0000313" key="3">
    <source>
        <dbReference type="Proteomes" id="UP000310576"/>
    </source>
</evidence>
<feature type="transmembrane region" description="Helical" evidence="1">
    <location>
        <begin position="49"/>
        <end position="72"/>
    </location>
</feature>
<organism evidence="2 3">
    <name type="scientific">Rodentibacter pneumotropicus</name>
    <dbReference type="NCBI Taxonomy" id="758"/>
    <lineage>
        <taxon>Bacteria</taxon>
        <taxon>Pseudomonadati</taxon>
        <taxon>Pseudomonadota</taxon>
        <taxon>Gammaproteobacteria</taxon>
        <taxon>Pasteurellales</taxon>
        <taxon>Pasteurellaceae</taxon>
        <taxon>Rodentibacter</taxon>
    </lineage>
</organism>
<feature type="transmembrane region" description="Helical" evidence="1">
    <location>
        <begin position="12"/>
        <end position="29"/>
    </location>
</feature>
<dbReference type="Proteomes" id="UP000310576">
    <property type="component" value="Unassembled WGS sequence"/>
</dbReference>